<feature type="repeat" description="HEAT" evidence="1">
    <location>
        <begin position="209"/>
        <end position="247"/>
    </location>
</feature>
<protein>
    <recommendedName>
        <fullName evidence="5">Serine/threonine-protein phosphatase 4 regulatory subunit 4</fullName>
    </recommendedName>
</protein>
<dbReference type="Proteomes" id="UP000019118">
    <property type="component" value="Unassembled WGS sequence"/>
</dbReference>
<reference evidence="3" key="2">
    <citation type="submission" date="2024-08" db="UniProtKB">
        <authorList>
            <consortium name="EnsemblMetazoa"/>
        </authorList>
    </citation>
    <scope>IDENTIFICATION</scope>
</reference>
<evidence type="ECO:0000256" key="2">
    <source>
        <dbReference type="SAM" id="MobiDB-lite"/>
    </source>
</evidence>
<proteinExistence type="predicted"/>
<dbReference type="InterPro" id="IPR011989">
    <property type="entry name" value="ARM-like"/>
</dbReference>
<dbReference type="PANTHER" id="PTHR21467:SF0">
    <property type="entry name" value="SERINE_THREONINE-PROTEIN PHOSPHATASE 4 REGULATORY SUBUNIT 4"/>
    <property type="match status" value="1"/>
</dbReference>
<feature type="compositionally biased region" description="Low complexity" evidence="2">
    <location>
        <begin position="682"/>
        <end position="700"/>
    </location>
</feature>
<evidence type="ECO:0000313" key="4">
    <source>
        <dbReference type="Proteomes" id="UP000019118"/>
    </source>
</evidence>
<name>A0AAR5PIM9_DENPD</name>
<dbReference type="EnsemblMetazoa" id="XM_019905178.1">
    <property type="protein sequence ID" value="XP_019760737.1"/>
    <property type="gene ID" value="LOC109538105"/>
</dbReference>
<dbReference type="GO" id="GO:0005829">
    <property type="term" value="C:cytosol"/>
    <property type="evidence" value="ECO:0007669"/>
    <property type="project" value="TreeGrafter"/>
</dbReference>
<feature type="region of interest" description="Disordered" evidence="2">
    <location>
        <begin position="665"/>
        <end position="700"/>
    </location>
</feature>
<dbReference type="InterPro" id="IPR039918">
    <property type="entry name" value="PPP4R4"/>
</dbReference>
<sequence>MSDDDEDEWLRNFLEEEERLLTKGDELQKLSVIGSLPELLKYDQKGTVSKIIPKIQQELPNSSSEFNLAVSRMFNILIHMDIPVNLVPQILQGIDNRDPMISNAWMETLLAVIPLLKEQIVKNDILKCAIAKSQLSKAAYFRVSSCKILGEISVHKTMNPFEVKKDVLPLVQSLCQDCFFEVRAAMCRELPNVAQGLFNLGDAIVKVNLLPLLVELSADENVNVRSIAIESMVSIIPFLSPDTIKGTIIPLAKKLCTRSASEGDTTYTAISSVFSMLINNLQPQMSTGDSMWFLDYFNHICRKGLSLVEDLDTDPAISMLCRENCANCLPKVVTMVLAQIPTEVSSKWYHTFKALAADPCYIVRRAVANRFSDIVRILGPSNKIVVIDFTKLLRDEDEEVLQALIPNVANIMELFTATNVLQREIPVQATLDIGRAMLKCQNEAFRTNNWRMKECLLMQWERLPNCFPSDFIHQHFSPVVLNATIYGKAKPVRSQAARTLLIILKYSLKENHRKWIREMIQTQLCNAPCCYSRQVYITLCTHAIDIFSWGYFKEYFYLPLLSLAEDQIAIVRLSMVKLCPILKQMLNLPADRALQLKLENILSKMEMMEADRDVIMMLKLKLKEMRTIRNIKSEVLVEDRRRADEEDRILKGRFAGIRIGPQIDSDLGRDTTDKQPTISVTKSAIPKQSSTSSSASKRAAAATVNHTPSLMPFLDQHFYTDAGVALPQDFGDSSYRDRDLKTPIRTSTEVTKLIESAENLTSWLDEISMADEAGRFQENIEARAIKLEEKDMIISVENINPAETLTENDIKALATTTTNMTDELKVNIQHVAEAAKELKPKMKRNSCVFSSEIRRSETSKSSFALKRRSLNISNSESKIPIPSRTNSFSFEDKSKSFSDHSLDAHSTGDRGKISRFVRHTKSSMNLRTNVSDKCNNSEGSLQKSDDCKAACRDISRIPAFANSKFVNSAEVESTDYMKSRIRRRFSSTHKLEMGDKAPICFKRFSANDLSLGESLTGLVQTNVKTIANIYCEGTTSRCSKNASFKPVENKEKNSGLPVAVRKKPFSK</sequence>
<reference evidence="4" key="1">
    <citation type="journal article" date="2013" name="Genome Biol.">
        <title>Draft genome of the mountain pine beetle, Dendroctonus ponderosae Hopkins, a major forest pest.</title>
        <authorList>
            <person name="Keeling C.I."/>
            <person name="Yuen M.M."/>
            <person name="Liao N.Y."/>
            <person name="Docking T.R."/>
            <person name="Chan S.K."/>
            <person name="Taylor G.A."/>
            <person name="Palmquist D.L."/>
            <person name="Jackman S.D."/>
            <person name="Nguyen A."/>
            <person name="Li M."/>
            <person name="Henderson H."/>
            <person name="Janes J.K."/>
            <person name="Zhao Y."/>
            <person name="Pandoh P."/>
            <person name="Moore R."/>
            <person name="Sperling F.A."/>
            <person name="Huber D.P."/>
            <person name="Birol I."/>
            <person name="Jones S.J."/>
            <person name="Bohlmann J."/>
        </authorList>
    </citation>
    <scope>NUCLEOTIDE SEQUENCE</scope>
</reference>
<evidence type="ECO:0000256" key="1">
    <source>
        <dbReference type="PROSITE-ProRule" id="PRU00103"/>
    </source>
</evidence>
<dbReference type="PANTHER" id="PTHR21467">
    <property type="entry name" value="PROTEIN PHOSPHATASE 4 REGULATORY SUBUNIT 4 PPP4R4"/>
    <property type="match status" value="1"/>
</dbReference>
<feature type="region of interest" description="Disordered" evidence="2">
    <location>
        <begin position="1046"/>
        <end position="1067"/>
    </location>
</feature>
<dbReference type="AlphaFoldDB" id="A0AAR5PIM9"/>
<organism evidence="3 4">
    <name type="scientific">Dendroctonus ponderosae</name>
    <name type="common">Mountain pine beetle</name>
    <dbReference type="NCBI Taxonomy" id="77166"/>
    <lineage>
        <taxon>Eukaryota</taxon>
        <taxon>Metazoa</taxon>
        <taxon>Ecdysozoa</taxon>
        <taxon>Arthropoda</taxon>
        <taxon>Hexapoda</taxon>
        <taxon>Insecta</taxon>
        <taxon>Pterygota</taxon>
        <taxon>Neoptera</taxon>
        <taxon>Endopterygota</taxon>
        <taxon>Coleoptera</taxon>
        <taxon>Polyphaga</taxon>
        <taxon>Cucujiformia</taxon>
        <taxon>Curculionidae</taxon>
        <taxon>Scolytinae</taxon>
        <taxon>Dendroctonus</taxon>
    </lineage>
</organism>
<evidence type="ECO:0008006" key="5">
    <source>
        <dbReference type="Google" id="ProtNLM"/>
    </source>
</evidence>
<dbReference type="SUPFAM" id="SSF48371">
    <property type="entry name" value="ARM repeat"/>
    <property type="match status" value="1"/>
</dbReference>
<dbReference type="GeneID" id="109538105"/>
<dbReference type="GO" id="GO:0008287">
    <property type="term" value="C:protein serine/threonine phosphatase complex"/>
    <property type="evidence" value="ECO:0007669"/>
    <property type="project" value="TreeGrafter"/>
</dbReference>
<dbReference type="InterPro" id="IPR016024">
    <property type="entry name" value="ARM-type_fold"/>
</dbReference>
<dbReference type="InterPro" id="IPR021133">
    <property type="entry name" value="HEAT_type_2"/>
</dbReference>
<dbReference type="Gene3D" id="1.25.10.10">
    <property type="entry name" value="Leucine-rich Repeat Variant"/>
    <property type="match status" value="1"/>
</dbReference>
<evidence type="ECO:0000313" key="3">
    <source>
        <dbReference type="EnsemblMetazoa" id="XP_019760737.1"/>
    </source>
</evidence>
<keyword evidence="4" id="KW-1185">Reference proteome</keyword>
<dbReference type="PROSITE" id="PS50077">
    <property type="entry name" value="HEAT_REPEAT"/>
    <property type="match status" value="1"/>
</dbReference>
<accession>A0AAR5PIM9</accession>
<dbReference type="GO" id="GO:0019888">
    <property type="term" value="F:protein phosphatase regulator activity"/>
    <property type="evidence" value="ECO:0007669"/>
    <property type="project" value="TreeGrafter"/>
</dbReference>